<dbReference type="AlphaFoldDB" id="A0AB73IPR5"/>
<dbReference type="Proteomes" id="UP001229486">
    <property type="component" value="Unassembled WGS sequence"/>
</dbReference>
<sequence>MLRMRSRSSSRLSISSCAFISNSRWRQSTSSTLIAEGVGHGTADTAPAPAGRSNRDSARLRASLHPSRTCSVRRFSARFSAWACAACFSSSTRSGFPYIRDSRGEGKRMAEPEMKKPARFSPGGLWILWALLQHHGSQDTSNGKGIQPLFQKIFRAQSK</sequence>
<organism evidence="2 3">
    <name type="scientific">Paraburkholderia caledonica</name>
    <dbReference type="NCBI Taxonomy" id="134536"/>
    <lineage>
        <taxon>Bacteria</taxon>
        <taxon>Pseudomonadati</taxon>
        <taxon>Pseudomonadota</taxon>
        <taxon>Betaproteobacteria</taxon>
        <taxon>Burkholderiales</taxon>
        <taxon>Burkholderiaceae</taxon>
        <taxon>Paraburkholderia</taxon>
    </lineage>
</organism>
<evidence type="ECO:0000313" key="2">
    <source>
        <dbReference type="EMBL" id="MDP9651999.1"/>
    </source>
</evidence>
<evidence type="ECO:0000256" key="1">
    <source>
        <dbReference type="SAM" id="MobiDB-lite"/>
    </source>
</evidence>
<evidence type="ECO:0000313" key="3">
    <source>
        <dbReference type="Proteomes" id="UP001229486"/>
    </source>
</evidence>
<dbReference type="EMBL" id="JAURTK010000048">
    <property type="protein sequence ID" value="MDP9651999.1"/>
    <property type="molecule type" value="Genomic_DNA"/>
</dbReference>
<comment type="caution">
    <text evidence="2">The sequence shown here is derived from an EMBL/GenBank/DDBJ whole genome shotgun (WGS) entry which is preliminary data.</text>
</comment>
<reference evidence="2" key="1">
    <citation type="submission" date="2023-07" db="EMBL/GenBank/DDBJ databases">
        <title>Sorghum-associated microbial communities from plants grown in Nebraska, USA.</title>
        <authorList>
            <person name="Schachtman D."/>
        </authorList>
    </citation>
    <scope>NUCLEOTIDE SEQUENCE</scope>
    <source>
        <strain evidence="2">DS1061</strain>
    </source>
</reference>
<feature type="region of interest" description="Disordered" evidence="1">
    <location>
        <begin position="36"/>
        <end position="59"/>
    </location>
</feature>
<proteinExistence type="predicted"/>
<name>A0AB73IPR5_9BURK</name>
<protein>
    <submittedName>
        <fullName evidence="2">Uncharacterized protein</fullName>
    </submittedName>
</protein>
<accession>A0AB73IPR5</accession>
<gene>
    <name evidence="2" type="ORF">J2793_007474</name>
</gene>